<protein>
    <submittedName>
        <fullName evidence="2">Uncharacterized protein</fullName>
    </submittedName>
</protein>
<sequence>MPYLFISCFENTLLPSILAAAAIGPKEEIPSAARRSQSPMTSGSSGVTNTRDTFLFFAAATIPSRSVAFTGTHSAISEMPPLPGAQYSLPHFSLFLSAAQTACSLPPPPTTSMSSFSIAFILLLFIYIYNWGSAPNPA</sequence>
<evidence type="ECO:0000256" key="1">
    <source>
        <dbReference type="SAM" id="Phobius"/>
    </source>
</evidence>
<accession>A0A645J562</accession>
<name>A0A645J562_9ZZZZ</name>
<feature type="transmembrane region" description="Helical" evidence="1">
    <location>
        <begin position="113"/>
        <end position="132"/>
    </location>
</feature>
<gene>
    <name evidence="2" type="ORF">SDC9_206474</name>
</gene>
<keyword evidence="1" id="KW-0472">Membrane</keyword>
<keyword evidence="1" id="KW-1133">Transmembrane helix</keyword>
<organism evidence="2">
    <name type="scientific">bioreactor metagenome</name>
    <dbReference type="NCBI Taxonomy" id="1076179"/>
    <lineage>
        <taxon>unclassified sequences</taxon>
        <taxon>metagenomes</taxon>
        <taxon>ecological metagenomes</taxon>
    </lineage>
</organism>
<keyword evidence="1" id="KW-0812">Transmembrane</keyword>
<comment type="caution">
    <text evidence="2">The sequence shown here is derived from an EMBL/GenBank/DDBJ whole genome shotgun (WGS) entry which is preliminary data.</text>
</comment>
<dbReference type="EMBL" id="VSSQ01131906">
    <property type="protein sequence ID" value="MPN58761.1"/>
    <property type="molecule type" value="Genomic_DNA"/>
</dbReference>
<evidence type="ECO:0000313" key="2">
    <source>
        <dbReference type="EMBL" id="MPN58761.1"/>
    </source>
</evidence>
<reference evidence="2" key="1">
    <citation type="submission" date="2019-08" db="EMBL/GenBank/DDBJ databases">
        <authorList>
            <person name="Kucharzyk K."/>
            <person name="Murdoch R.W."/>
            <person name="Higgins S."/>
            <person name="Loffler F."/>
        </authorList>
    </citation>
    <scope>NUCLEOTIDE SEQUENCE</scope>
</reference>
<proteinExistence type="predicted"/>
<dbReference type="AlphaFoldDB" id="A0A645J562"/>